<evidence type="ECO:0000256" key="3">
    <source>
        <dbReference type="PIRSR" id="PIRSR036894-1"/>
    </source>
</evidence>
<feature type="binding site" evidence="3">
    <location>
        <position position="177"/>
    </location>
    <ligand>
        <name>Zn(2+)</name>
        <dbReference type="ChEBI" id="CHEBI:29105"/>
    </ligand>
</feature>
<keyword evidence="2 3" id="KW-0862">Zinc</keyword>
<keyword evidence="7" id="KW-1185">Reference proteome</keyword>
<feature type="binding site" evidence="3">
    <location>
        <position position="101"/>
    </location>
    <ligand>
        <name>Zn(2+)</name>
        <dbReference type="ChEBI" id="CHEBI:29105"/>
    </ligand>
</feature>
<dbReference type="Pfam" id="PF20511">
    <property type="entry name" value="PMI_typeI_cat"/>
    <property type="match status" value="1"/>
</dbReference>
<dbReference type="KEGG" id="lcre:Pla8534_30070"/>
<evidence type="ECO:0000256" key="4">
    <source>
        <dbReference type="PIRSR" id="PIRSR036894-2"/>
    </source>
</evidence>
<keyword evidence="1 3" id="KW-0479">Metal-binding</keyword>
<dbReference type="PIRSF" id="PIRSF036894">
    <property type="entry name" value="PMI_Firm_short"/>
    <property type="match status" value="1"/>
</dbReference>
<dbReference type="GO" id="GO:0004476">
    <property type="term" value="F:mannose-6-phosphate isomerase activity"/>
    <property type="evidence" value="ECO:0007669"/>
    <property type="project" value="UniProtKB-EC"/>
</dbReference>
<evidence type="ECO:0000313" key="7">
    <source>
        <dbReference type="Proteomes" id="UP000317648"/>
    </source>
</evidence>
<evidence type="ECO:0000256" key="1">
    <source>
        <dbReference type="ARBA" id="ARBA00022723"/>
    </source>
</evidence>
<dbReference type="EMBL" id="CP036433">
    <property type="protein sequence ID" value="QDU95194.1"/>
    <property type="molecule type" value="Genomic_DNA"/>
</dbReference>
<dbReference type="SUPFAM" id="SSF51182">
    <property type="entry name" value="RmlC-like cupins"/>
    <property type="match status" value="1"/>
</dbReference>
<dbReference type="OrthoDB" id="9808275at2"/>
<protein>
    <submittedName>
        <fullName evidence="6">Putative mannose-6-phosphate isomerase GmuF</fullName>
        <ecNumber evidence="6">5.3.1.8</ecNumber>
    </submittedName>
</protein>
<dbReference type="RefSeq" id="WP_145053960.1">
    <property type="nucleotide sequence ID" value="NZ_CP036433.1"/>
</dbReference>
<evidence type="ECO:0000313" key="6">
    <source>
        <dbReference type="EMBL" id="QDU95194.1"/>
    </source>
</evidence>
<dbReference type="InterPro" id="IPR051804">
    <property type="entry name" value="Carb_Metab_Reg_Kinase/Isom"/>
</dbReference>
<dbReference type="AlphaFoldDB" id="A0A518DTN9"/>
<dbReference type="InterPro" id="IPR014710">
    <property type="entry name" value="RmlC-like_jellyroll"/>
</dbReference>
<dbReference type="GO" id="GO:0005975">
    <property type="term" value="P:carbohydrate metabolic process"/>
    <property type="evidence" value="ECO:0007669"/>
    <property type="project" value="InterPro"/>
</dbReference>
<dbReference type="CDD" id="cd07010">
    <property type="entry name" value="cupin_PMI_type_I_N_bac"/>
    <property type="match status" value="1"/>
</dbReference>
<evidence type="ECO:0000259" key="5">
    <source>
        <dbReference type="Pfam" id="PF20511"/>
    </source>
</evidence>
<reference evidence="6 7" key="1">
    <citation type="submission" date="2019-02" db="EMBL/GenBank/DDBJ databases">
        <title>Deep-cultivation of Planctomycetes and their phenomic and genomic characterization uncovers novel biology.</title>
        <authorList>
            <person name="Wiegand S."/>
            <person name="Jogler M."/>
            <person name="Boedeker C."/>
            <person name="Pinto D."/>
            <person name="Vollmers J."/>
            <person name="Rivas-Marin E."/>
            <person name="Kohn T."/>
            <person name="Peeters S.H."/>
            <person name="Heuer A."/>
            <person name="Rast P."/>
            <person name="Oberbeckmann S."/>
            <person name="Bunk B."/>
            <person name="Jeske O."/>
            <person name="Meyerdierks A."/>
            <person name="Storesund J.E."/>
            <person name="Kallscheuer N."/>
            <person name="Luecker S."/>
            <person name="Lage O.M."/>
            <person name="Pohl T."/>
            <person name="Merkel B.J."/>
            <person name="Hornburger P."/>
            <person name="Mueller R.-W."/>
            <person name="Bruemmer F."/>
            <person name="Labrenz M."/>
            <person name="Spormann A.M."/>
            <person name="Op den Camp H."/>
            <person name="Overmann J."/>
            <person name="Amann R."/>
            <person name="Jetten M.S.M."/>
            <person name="Mascher T."/>
            <person name="Medema M.H."/>
            <person name="Devos D.P."/>
            <person name="Kaster A.-K."/>
            <person name="Ovreas L."/>
            <person name="Rohde M."/>
            <person name="Galperin M.Y."/>
            <person name="Jogler C."/>
        </authorList>
    </citation>
    <scope>NUCLEOTIDE SEQUENCE [LARGE SCALE GENOMIC DNA]</scope>
    <source>
        <strain evidence="6 7">Pla85_3_4</strain>
    </source>
</reference>
<evidence type="ECO:0000256" key="2">
    <source>
        <dbReference type="ARBA" id="ARBA00022833"/>
    </source>
</evidence>
<feature type="domain" description="Phosphomannose isomerase type I catalytic" evidence="5">
    <location>
        <begin position="10"/>
        <end position="109"/>
    </location>
</feature>
<dbReference type="Proteomes" id="UP000317648">
    <property type="component" value="Chromosome"/>
</dbReference>
<dbReference type="GO" id="GO:0008270">
    <property type="term" value="F:zinc ion binding"/>
    <property type="evidence" value="ECO:0007669"/>
    <property type="project" value="InterPro"/>
</dbReference>
<organism evidence="6 7">
    <name type="scientific">Lignipirellula cremea</name>
    <dbReference type="NCBI Taxonomy" id="2528010"/>
    <lineage>
        <taxon>Bacteria</taxon>
        <taxon>Pseudomonadati</taxon>
        <taxon>Planctomycetota</taxon>
        <taxon>Planctomycetia</taxon>
        <taxon>Pirellulales</taxon>
        <taxon>Pirellulaceae</taxon>
        <taxon>Lignipirellula</taxon>
    </lineage>
</organism>
<keyword evidence="6" id="KW-0413">Isomerase</keyword>
<dbReference type="EC" id="5.3.1.8" evidence="6"/>
<dbReference type="InterPro" id="IPR011051">
    <property type="entry name" value="RmlC_Cupin_sf"/>
</dbReference>
<feature type="active site" evidence="4">
    <location>
        <position position="197"/>
    </location>
</feature>
<dbReference type="InterPro" id="IPR014628">
    <property type="entry name" value="Man6P_isomerase_Firm_short"/>
</dbReference>
<dbReference type="PANTHER" id="PTHR42742:SF3">
    <property type="entry name" value="FRUCTOKINASE"/>
    <property type="match status" value="1"/>
</dbReference>
<accession>A0A518DTN9</accession>
<name>A0A518DTN9_9BACT</name>
<gene>
    <name evidence="6" type="primary">gmuF</name>
    <name evidence="6" type="ORF">Pla8534_30070</name>
</gene>
<comment type="cofactor">
    <cofactor evidence="3">
        <name>Zn(2+)</name>
        <dbReference type="ChEBI" id="CHEBI:29105"/>
    </cofactor>
    <text evidence="3">Binds 1 zinc ion per subunit.</text>
</comment>
<dbReference type="InterPro" id="IPR046457">
    <property type="entry name" value="PMI_typeI_cat"/>
</dbReference>
<feature type="binding site" evidence="3">
    <location>
        <position position="119"/>
    </location>
    <ligand>
        <name>Zn(2+)</name>
        <dbReference type="ChEBI" id="CHEBI:29105"/>
    </ligand>
</feature>
<sequence>MTNYPLRFEPIIRRAIWGGRRLETVLDKRLGDGDDFAEAWEVVDHGDDQSVVTAGPLAGKTLHQLVTEQGPSLLGRHYPQTQFPLLFKFLDAHKHLSVQVHPDDAGGALLDPPDLGKTEAWIVMHAEPDSLLYAGLKRGFDRPALEREMSRGTTELCLHRFTPAVGDCLFIPAGTVHALGAGVMVAEIQQASDTTFRLFDWNRVGADGQPRALHIDQGLDAIDYQAGPVGPVTPEALPDRSGENVQAERLVACDKFVLDRYRFQGDASFGGDDRCHILAVLEGETTVAGDPSGEPFRRGQTLLLPAGAGAVQITSAQSALLLDMYLPDA</sequence>
<proteinExistence type="predicted"/>
<dbReference type="Gene3D" id="2.60.120.10">
    <property type="entry name" value="Jelly Rolls"/>
    <property type="match status" value="2"/>
</dbReference>
<dbReference type="PANTHER" id="PTHR42742">
    <property type="entry name" value="TRANSCRIPTIONAL REPRESSOR MPRA"/>
    <property type="match status" value="1"/>
</dbReference>